<dbReference type="PANTHER" id="PTHR33199">
    <property type="entry name" value="MACPF DOMAIN-CONTAINING PROTEIN CAD1"/>
    <property type="match status" value="1"/>
</dbReference>
<dbReference type="EMBL" id="CM022228">
    <property type="protein sequence ID" value="KAF7090923.1"/>
    <property type="molecule type" value="Genomic_DNA"/>
</dbReference>
<feature type="domain" description="MACPF" evidence="1">
    <location>
        <begin position="1"/>
        <end position="330"/>
    </location>
</feature>
<protein>
    <recommendedName>
        <fullName evidence="1">MACPF domain-containing protein</fullName>
    </recommendedName>
</protein>
<dbReference type="PROSITE" id="PS51412">
    <property type="entry name" value="MACPF_2"/>
    <property type="match status" value="1"/>
</dbReference>
<dbReference type="InterPro" id="IPR044663">
    <property type="entry name" value="CAD1/NSL1-like"/>
</dbReference>
<dbReference type="SMART" id="SM00457">
    <property type="entry name" value="MACPF"/>
    <property type="match status" value="1"/>
</dbReference>
<dbReference type="GO" id="GO:0012501">
    <property type="term" value="P:programmed cell death"/>
    <property type="evidence" value="ECO:0007669"/>
    <property type="project" value="InterPro"/>
</dbReference>
<dbReference type="OrthoDB" id="1366754at2759"/>
<dbReference type="PANTHER" id="PTHR33199:SF4">
    <property type="entry name" value="OS02G0736300 PROTEIN"/>
    <property type="match status" value="1"/>
</dbReference>
<sequence>MAVAAAAEKAVRCLGLGFDMTCDLRLKFCKHSGGCVVARSPGEAAPAAVPGVGVVRDMPADVKCGKGDRVRFKSDALEFNKMSELFNQRSSVEGKIPSGQFNACFDLDSGSWAQDASSTKSLAMDGYFISLLDLRLDRRPLALAAHVLRDVPAAWDPAAIASFIEKYGTHVVVGLSMGGQDVVCVRQAASSPLSPAEIRGHLDRLGDELFSGACAVPPPHARSRSKLARTPEAFNVFDAQVAQQRLQGITTLVSSKEGVTVIYSKRGGNTTVSSHAEWLPTVPAAPDVINAKLVPITSLLRGVAGTGFLSHAINLYLRYKPPLADLRYFLDFQHHRMWAPVLGELPLGPCSDRQGSGPALHFSLLGSKLYVSSSQVVVSNLPVTGMRLHLEGKKNNRLGIHLQHLSATPTFIAAVQARAGMPPAWRGSEAVTDDHRYYEPVQWRMFAHVCTAPVKYDPRWHHSHSDGDDGRRAAYVVTGAQLHVMARDSTTVLHLRLLYSELPGYAVVQSRWGRGAARTASGKWPSSSSFLSMPFSGSSSSSSSGGAGGQKRGPPLVVANINSGVFAGGPPVPVGAQKLLKFVDTSQVTMGPHDSPGYWLATGARLDVDKGKISLHVKFSLLAPSPS</sequence>
<accession>A0A9R1LLB5</accession>
<reference evidence="2" key="2">
    <citation type="submission" date="2020-03" db="EMBL/GenBank/DDBJ databases">
        <title>The second near-complete assembly of the hexaploid bread wheat (Triticum aestivum) genome.</title>
        <authorList>
            <person name="Zimin A.V."/>
            <person name="Puiu D."/>
            <person name="Shumante A."/>
            <person name="Alonge M."/>
            <person name="Salzberg S.L."/>
        </authorList>
    </citation>
    <scope>NUCLEOTIDE SEQUENCE</scope>
    <source>
        <tissue evidence="2">Leaf</tissue>
    </source>
</reference>
<dbReference type="AlphaFoldDB" id="A0A9R1LLB5"/>
<reference evidence="2" key="1">
    <citation type="journal article" date="2017" name="Gigascience">
        <title>The first near-complete assembly of the hexaploid bread wheat genome, Triticum aestivum.</title>
        <authorList>
            <person name="Zimin A.V."/>
            <person name="Puiu D."/>
            <person name="Hall R."/>
            <person name="Kingan S."/>
            <person name="Clavijo B.J."/>
            <person name="Salzberg S.L."/>
        </authorList>
    </citation>
    <scope>NUCLEOTIDE SEQUENCE</scope>
    <source>
        <tissue evidence="2">Leaf</tissue>
    </source>
</reference>
<proteinExistence type="predicted"/>
<evidence type="ECO:0000313" key="2">
    <source>
        <dbReference type="EMBL" id="KAF7090923.1"/>
    </source>
</evidence>
<organism evidence="2">
    <name type="scientific">Triticum aestivum</name>
    <name type="common">Wheat</name>
    <dbReference type="NCBI Taxonomy" id="4565"/>
    <lineage>
        <taxon>Eukaryota</taxon>
        <taxon>Viridiplantae</taxon>
        <taxon>Streptophyta</taxon>
        <taxon>Embryophyta</taxon>
        <taxon>Tracheophyta</taxon>
        <taxon>Spermatophyta</taxon>
        <taxon>Magnoliopsida</taxon>
        <taxon>Liliopsida</taxon>
        <taxon>Poales</taxon>
        <taxon>Poaceae</taxon>
        <taxon>BOP clade</taxon>
        <taxon>Pooideae</taxon>
        <taxon>Triticodae</taxon>
        <taxon>Triticeae</taxon>
        <taxon>Triticinae</taxon>
        <taxon>Triticum</taxon>
    </lineage>
</organism>
<gene>
    <name evidence="2" type="ORF">CFC21_093603</name>
</gene>
<evidence type="ECO:0000259" key="1">
    <source>
        <dbReference type="PROSITE" id="PS51412"/>
    </source>
</evidence>
<dbReference type="GO" id="GO:2000031">
    <property type="term" value="P:regulation of salicylic acid mediated signaling pathway"/>
    <property type="evidence" value="ECO:0007669"/>
    <property type="project" value="InterPro"/>
</dbReference>
<comment type="caution">
    <text evidence="2">The sequence shown here is derived from an EMBL/GenBank/DDBJ whole genome shotgun (WGS) entry which is preliminary data.</text>
</comment>
<dbReference type="InterPro" id="IPR020864">
    <property type="entry name" value="MACPF"/>
</dbReference>
<dbReference type="GO" id="GO:0006952">
    <property type="term" value="P:defense response"/>
    <property type="evidence" value="ECO:0007669"/>
    <property type="project" value="InterPro"/>
</dbReference>
<dbReference type="Pfam" id="PF01823">
    <property type="entry name" value="MACPF"/>
    <property type="match status" value="1"/>
</dbReference>
<dbReference type="Proteomes" id="UP000815260">
    <property type="component" value="Chromosome 6D"/>
</dbReference>
<name>A0A9R1LLB5_WHEAT</name>